<reference evidence="2" key="1">
    <citation type="submission" date="2021-01" db="UniProtKB">
        <authorList>
            <consortium name="EnsemblMetazoa"/>
        </authorList>
    </citation>
    <scope>IDENTIFICATION</scope>
</reference>
<proteinExistence type="predicted"/>
<keyword evidence="3" id="KW-1185">Reference proteome</keyword>
<dbReference type="KEGG" id="nvi:116415753"/>
<dbReference type="GeneID" id="116415753"/>
<sequence>MRVRLSLLVFPLSPHVSRVFTPSARYVFSEMTDFSSSSLSDHFFSRVHFVKVRRGYYDVGILFPSYSEREREREREKKTSLTYTPEGARASNDADYSKLGEADTQRKVNESCMYSVCRCALSLCVHVPDSLHSAFSFLNFYLKKERFLFLRRIKLLLSNFIQVETIYQNPVKTAGFEKTASTPSYSILDSPQHAPHTPCTSGRLSLSPRHLHTSALYEEAEEARANSQRPSPAFIFTLARPFRRCCCCCVRCVHTPRLCGTRVRRAQMTEAIFFRGRARYSLSLSLSLSLSDVTVQCVHVNKHLFASRSRNATEYYRVVISR</sequence>
<organism evidence="2 3">
    <name type="scientific">Nasonia vitripennis</name>
    <name type="common">Parasitic wasp</name>
    <dbReference type="NCBI Taxonomy" id="7425"/>
    <lineage>
        <taxon>Eukaryota</taxon>
        <taxon>Metazoa</taxon>
        <taxon>Ecdysozoa</taxon>
        <taxon>Arthropoda</taxon>
        <taxon>Hexapoda</taxon>
        <taxon>Insecta</taxon>
        <taxon>Pterygota</taxon>
        <taxon>Neoptera</taxon>
        <taxon>Endopterygota</taxon>
        <taxon>Hymenoptera</taxon>
        <taxon>Apocrita</taxon>
        <taxon>Proctotrupomorpha</taxon>
        <taxon>Chalcidoidea</taxon>
        <taxon>Pteromalidae</taxon>
        <taxon>Pteromalinae</taxon>
        <taxon>Nasonia</taxon>
    </lineage>
</organism>
<protein>
    <submittedName>
        <fullName evidence="2">Uncharacterized protein</fullName>
    </submittedName>
</protein>
<dbReference type="RefSeq" id="XP_031776754.1">
    <property type="nucleotide sequence ID" value="XM_031920894.2"/>
</dbReference>
<feature type="region of interest" description="Disordered" evidence="1">
    <location>
        <begin position="73"/>
        <end position="96"/>
    </location>
</feature>
<evidence type="ECO:0000313" key="3">
    <source>
        <dbReference type="Proteomes" id="UP000002358"/>
    </source>
</evidence>
<dbReference type="Proteomes" id="UP000002358">
    <property type="component" value="Chromosome 1"/>
</dbReference>
<evidence type="ECO:0000313" key="2">
    <source>
        <dbReference type="EnsemblMetazoa" id="XP_031776754"/>
    </source>
</evidence>
<accession>A0A7M7PYU4</accession>
<evidence type="ECO:0000256" key="1">
    <source>
        <dbReference type="SAM" id="MobiDB-lite"/>
    </source>
</evidence>
<name>A0A7M7PYU4_NASVI</name>
<dbReference type="InParanoid" id="A0A7M7PYU4"/>
<dbReference type="EnsemblMetazoa" id="XM_031920894">
    <property type="protein sequence ID" value="XP_031776754"/>
    <property type="gene ID" value="LOC116415753"/>
</dbReference>
<dbReference type="AlphaFoldDB" id="A0A7M7PYU4"/>